<sequence>CFSALLALLGASPRRCPSSRRTPPPASSKIPTPAPRALAPRSSFVPSAATRSPLRLGMPLIWSKSATSVTIGEDPRAAAKTA</sequence>
<reference evidence="2" key="1">
    <citation type="submission" date="2020-02" db="EMBL/GenBank/DDBJ databases">
        <authorList>
            <person name="Meier V. D."/>
        </authorList>
    </citation>
    <scope>NUCLEOTIDE SEQUENCE</scope>
    <source>
        <strain evidence="2">AVDCRST_MAG93</strain>
    </source>
</reference>
<dbReference type="EMBL" id="CADCTR010001966">
    <property type="protein sequence ID" value="CAA9323172.1"/>
    <property type="molecule type" value="Genomic_DNA"/>
</dbReference>
<organism evidence="2">
    <name type="scientific">uncultured Chloroflexia bacterium</name>
    <dbReference type="NCBI Taxonomy" id="1672391"/>
    <lineage>
        <taxon>Bacteria</taxon>
        <taxon>Bacillati</taxon>
        <taxon>Chloroflexota</taxon>
        <taxon>Chloroflexia</taxon>
        <taxon>environmental samples</taxon>
    </lineage>
</organism>
<feature type="region of interest" description="Disordered" evidence="1">
    <location>
        <begin position="13"/>
        <end position="45"/>
    </location>
</feature>
<proteinExistence type="predicted"/>
<dbReference type="AlphaFoldDB" id="A0A6J4L5Z7"/>
<protein>
    <submittedName>
        <fullName evidence="2">Uncharacterized protein</fullName>
    </submittedName>
</protein>
<accession>A0A6J4L5Z7</accession>
<feature type="non-terminal residue" evidence="2">
    <location>
        <position position="82"/>
    </location>
</feature>
<feature type="non-terminal residue" evidence="2">
    <location>
        <position position="1"/>
    </location>
</feature>
<evidence type="ECO:0000256" key="1">
    <source>
        <dbReference type="SAM" id="MobiDB-lite"/>
    </source>
</evidence>
<evidence type="ECO:0000313" key="2">
    <source>
        <dbReference type="EMBL" id="CAA9323172.1"/>
    </source>
</evidence>
<name>A0A6J4L5Z7_9CHLR</name>
<gene>
    <name evidence="2" type="ORF">AVDCRST_MAG93-5849</name>
</gene>